<dbReference type="EMBL" id="CP036263">
    <property type="protein sequence ID" value="QDS97715.1"/>
    <property type="molecule type" value="Genomic_DNA"/>
</dbReference>
<evidence type="ECO:0000313" key="4">
    <source>
        <dbReference type="Proteomes" id="UP000319852"/>
    </source>
</evidence>
<feature type="region of interest" description="Disordered" evidence="1">
    <location>
        <begin position="23"/>
        <end position="44"/>
    </location>
</feature>
<evidence type="ECO:0000259" key="2">
    <source>
        <dbReference type="PROSITE" id="PS51352"/>
    </source>
</evidence>
<dbReference type="CDD" id="cd02966">
    <property type="entry name" value="TlpA_like_family"/>
    <property type="match status" value="1"/>
</dbReference>
<gene>
    <name evidence="3" type="ORF">HG15A2_09800</name>
</gene>
<evidence type="ECO:0000313" key="3">
    <source>
        <dbReference type="EMBL" id="QDS97715.1"/>
    </source>
</evidence>
<proteinExistence type="predicted"/>
<dbReference type="GO" id="GO:0016209">
    <property type="term" value="F:antioxidant activity"/>
    <property type="evidence" value="ECO:0007669"/>
    <property type="project" value="InterPro"/>
</dbReference>
<keyword evidence="4" id="KW-1185">Reference proteome</keyword>
<dbReference type="AlphaFoldDB" id="A0A517MS62"/>
<accession>A0A517MS62</accession>
<protein>
    <submittedName>
        <fullName evidence="3">AhpC/TSA family protein</fullName>
    </submittedName>
</protein>
<organism evidence="3 4">
    <name type="scientific">Adhaeretor mobilis</name>
    <dbReference type="NCBI Taxonomy" id="1930276"/>
    <lineage>
        <taxon>Bacteria</taxon>
        <taxon>Pseudomonadati</taxon>
        <taxon>Planctomycetota</taxon>
        <taxon>Planctomycetia</taxon>
        <taxon>Pirellulales</taxon>
        <taxon>Lacipirellulaceae</taxon>
        <taxon>Adhaeretor</taxon>
    </lineage>
</organism>
<dbReference type="InterPro" id="IPR000866">
    <property type="entry name" value="AhpC/TSA"/>
</dbReference>
<dbReference type="RefSeq" id="WP_145058316.1">
    <property type="nucleotide sequence ID" value="NZ_CP036263.1"/>
</dbReference>
<feature type="domain" description="Thioredoxin" evidence="2">
    <location>
        <begin position="105"/>
        <end position="243"/>
    </location>
</feature>
<dbReference type="SUPFAM" id="SSF52833">
    <property type="entry name" value="Thioredoxin-like"/>
    <property type="match status" value="1"/>
</dbReference>
<dbReference type="PROSITE" id="PS51257">
    <property type="entry name" value="PROKAR_LIPOPROTEIN"/>
    <property type="match status" value="1"/>
</dbReference>
<dbReference type="Gene3D" id="3.40.30.10">
    <property type="entry name" value="Glutaredoxin"/>
    <property type="match status" value="1"/>
</dbReference>
<sequence length="244" mass="26328">MMKSSAKTLLLVAVVAGCTQSFKQPSSATQQTQSGGGASQESAISKAIAPEGEQSEFEDTLNAQHRAPITPTPQRYEVAKPAINRYSAKIPPVLLSEEHRSRCLVDIGESFPSFELPNGDGTQLQLADTLGEQATVVLLWTPDRWMSRAAISDLQRDVADQEGVRVITIAVGDNFDTDSKVTKAIAGGHQLLDRNGKTSDILGAGLLPRIYVLDAEGTIAWFDVEYSEATRRELQTALTALLSE</sequence>
<evidence type="ECO:0000256" key="1">
    <source>
        <dbReference type="SAM" id="MobiDB-lite"/>
    </source>
</evidence>
<dbReference type="Pfam" id="PF00578">
    <property type="entry name" value="AhpC-TSA"/>
    <property type="match status" value="1"/>
</dbReference>
<dbReference type="Proteomes" id="UP000319852">
    <property type="component" value="Chromosome"/>
</dbReference>
<dbReference type="OrthoDB" id="288215at2"/>
<dbReference type="InterPro" id="IPR013766">
    <property type="entry name" value="Thioredoxin_domain"/>
</dbReference>
<dbReference type="PROSITE" id="PS51352">
    <property type="entry name" value="THIOREDOXIN_2"/>
    <property type="match status" value="1"/>
</dbReference>
<dbReference type="KEGG" id="amob:HG15A2_09800"/>
<dbReference type="InterPro" id="IPR036249">
    <property type="entry name" value="Thioredoxin-like_sf"/>
</dbReference>
<reference evidence="3 4" key="1">
    <citation type="submission" date="2019-02" db="EMBL/GenBank/DDBJ databases">
        <title>Deep-cultivation of Planctomycetes and their phenomic and genomic characterization uncovers novel biology.</title>
        <authorList>
            <person name="Wiegand S."/>
            <person name="Jogler M."/>
            <person name="Boedeker C."/>
            <person name="Pinto D."/>
            <person name="Vollmers J."/>
            <person name="Rivas-Marin E."/>
            <person name="Kohn T."/>
            <person name="Peeters S.H."/>
            <person name="Heuer A."/>
            <person name="Rast P."/>
            <person name="Oberbeckmann S."/>
            <person name="Bunk B."/>
            <person name="Jeske O."/>
            <person name="Meyerdierks A."/>
            <person name="Storesund J.E."/>
            <person name="Kallscheuer N."/>
            <person name="Luecker S."/>
            <person name="Lage O.M."/>
            <person name="Pohl T."/>
            <person name="Merkel B.J."/>
            <person name="Hornburger P."/>
            <person name="Mueller R.-W."/>
            <person name="Bruemmer F."/>
            <person name="Labrenz M."/>
            <person name="Spormann A.M."/>
            <person name="Op den Camp H."/>
            <person name="Overmann J."/>
            <person name="Amann R."/>
            <person name="Jetten M.S.M."/>
            <person name="Mascher T."/>
            <person name="Medema M.H."/>
            <person name="Devos D.P."/>
            <person name="Kaster A.-K."/>
            <person name="Ovreas L."/>
            <person name="Rohde M."/>
            <person name="Galperin M.Y."/>
            <person name="Jogler C."/>
        </authorList>
    </citation>
    <scope>NUCLEOTIDE SEQUENCE [LARGE SCALE GENOMIC DNA]</scope>
    <source>
        <strain evidence="3 4">HG15A2</strain>
    </source>
</reference>
<dbReference type="GO" id="GO:0016491">
    <property type="term" value="F:oxidoreductase activity"/>
    <property type="evidence" value="ECO:0007669"/>
    <property type="project" value="InterPro"/>
</dbReference>
<name>A0A517MS62_9BACT</name>
<feature type="compositionally biased region" description="Low complexity" evidence="1">
    <location>
        <begin position="24"/>
        <end position="43"/>
    </location>
</feature>